<proteinExistence type="predicted"/>
<gene>
    <name evidence="2" type="ORF">SHKM778_44230</name>
</gene>
<dbReference type="InterPro" id="IPR036259">
    <property type="entry name" value="MFS_trans_sf"/>
</dbReference>
<keyword evidence="1" id="KW-0472">Membrane</keyword>
<keyword evidence="1" id="KW-1133">Transmembrane helix</keyword>
<organism evidence="2">
    <name type="scientific">Streptomyces haneummycinicus</name>
    <dbReference type="NCBI Taxonomy" id="3074435"/>
    <lineage>
        <taxon>Bacteria</taxon>
        <taxon>Bacillati</taxon>
        <taxon>Actinomycetota</taxon>
        <taxon>Actinomycetes</taxon>
        <taxon>Kitasatosporales</taxon>
        <taxon>Streptomycetaceae</taxon>
        <taxon>Streptomyces</taxon>
    </lineage>
</organism>
<sequence length="52" mass="5461">MLAGPAVIGWMTQVMPLNHTFLLPALFCAIAAVAAGVLRTPADRPRAVELTS</sequence>
<feature type="transmembrane region" description="Helical" evidence="1">
    <location>
        <begin position="20"/>
        <end position="38"/>
    </location>
</feature>
<dbReference type="AlphaFoldDB" id="A0AAT9HL04"/>
<accession>A0AAT9HL04</accession>
<name>A0AAT9HL04_9ACTN</name>
<reference evidence="2" key="2">
    <citation type="submission" date="2024-07" db="EMBL/GenBank/DDBJ databases">
        <title>Streptomyces haneummycinica sp. nov., a new antibiotic-producing actinobacterium isolated from marine sediment.</title>
        <authorList>
            <person name="Uemura M."/>
            <person name="Hamada M."/>
            <person name="Hirano S."/>
            <person name="Kobayashi K."/>
            <person name="Ohshiro T."/>
            <person name="Kobayashi T."/>
            <person name="Terahara T."/>
        </authorList>
    </citation>
    <scope>NUCLEOTIDE SEQUENCE</scope>
    <source>
        <strain evidence="2">KM77-8</strain>
    </source>
</reference>
<dbReference type="SUPFAM" id="SSF103473">
    <property type="entry name" value="MFS general substrate transporter"/>
    <property type="match status" value="1"/>
</dbReference>
<evidence type="ECO:0000256" key="1">
    <source>
        <dbReference type="SAM" id="Phobius"/>
    </source>
</evidence>
<protein>
    <recommendedName>
        <fullName evidence="3">MFS transporter</fullName>
    </recommendedName>
</protein>
<keyword evidence="1" id="KW-0812">Transmembrane</keyword>
<evidence type="ECO:0000313" key="2">
    <source>
        <dbReference type="EMBL" id="BFO18035.1"/>
    </source>
</evidence>
<evidence type="ECO:0008006" key="3">
    <source>
        <dbReference type="Google" id="ProtNLM"/>
    </source>
</evidence>
<dbReference type="EMBL" id="AP035768">
    <property type="protein sequence ID" value="BFO18035.1"/>
    <property type="molecule type" value="Genomic_DNA"/>
</dbReference>
<reference evidence="2" key="1">
    <citation type="submission" date="2024-06" db="EMBL/GenBank/DDBJ databases">
        <authorList>
            <consortium name="consrtm"/>
            <person name="Uemura M."/>
            <person name="Terahara T."/>
        </authorList>
    </citation>
    <scope>NUCLEOTIDE SEQUENCE</scope>
    <source>
        <strain evidence="2">KM77-8</strain>
    </source>
</reference>